<dbReference type="RefSeq" id="XP_024322965.1">
    <property type="nucleotide sequence ID" value="XM_024469161.1"/>
</dbReference>
<accession>A0A177A6B9</accession>
<dbReference type="VEuPathDB" id="FungiDB:GMDG_06667"/>
<dbReference type="OrthoDB" id="3537171at2759"/>
<evidence type="ECO:0000313" key="2">
    <source>
        <dbReference type="EMBL" id="OAF57677.1"/>
    </source>
</evidence>
<protein>
    <submittedName>
        <fullName evidence="2">Uncharacterized protein</fullName>
    </submittedName>
</protein>
<dbReference type="GeneID" id="36288606"/>
<dbReference type="AlphaFoldDB" id="A0A177A6B9"/>
<feature type="compositionally biased region" description="Basic residues" evidence="1">
    <location>
        <begin position="1"/>
        <end position="12"/>
    </location>
</feature>
<gene>
    <name evidence="2" type="ORF">VC83_05541</name>
</gene>
<proteinExistence type="predicted"/>
<feature type="region of interest" description="Disordered" evidence="1">
    <location>
        <begin position="1"/>
        <end position="21"/>
    </location>
</feature>
<reference evidence="2" key="1">
    <citation type="submission" date="2016-03" db="EMBL/GenBank/DDBJ databases">
        <title>Updated assembly of Pseudogymnoascus destructans, the fungus causing white-nose syndrome of bats.</title>
        <authorList>
            <person name="Palmer J.M."/>
            <person name="Drees K.P."/>
            <person name="Foster J.T."/>
            <person name="Lindner D.L."/>
        </authorList>
    </citation>
    <scope>NUCLEOTIDE SEQUENCE [LARGE SCALE GENOMIC DNA]</scope>
    <source>
        <strain evidence="2">20631-21</strain>
    </source>
</reference>
<evidence type="ECO:0000256" key="1">
    <source>
        <dbReference type="SAM" id="MobiDB-lite"/>
    </source>
</evidence>
<sequence>MPSVHRKRRGRGYRSFLGPATATPAMHETDRKWLAQRDMDYGPAFAPYTTKLLKRAEGWEGRPALWDISPGCLLCPPPHYKNPEDINLLHPHPNSVDHPIVVLSVDVSGPEDAIVTFIGIQSFKSVGAKTSLLNFWKKYLPLSRSRARAGETIPRCERAGRTLCCSARTTRLGKQTGCSTSIYRVLSSTARWGDLRCYQGERRIIGIPHRLCEKSMAQLRAARTWWEGHWNTGRGLVRWEDEWVPSGKMRDVFRQRYIEALGEEDNELGSVVAGKVRVGGKW</sequence>
<dbReference type="Proteomes" id="UP000077154">
    <property type="component" value="Unassembled WGS sequence"/>
</dbReference>
<organism evidence="2">
    <name type="scientific">Pseudogymnoascus destructans</name>
    <dbReference type="NCBI Taxonomy" id="655981"/>
    <lineage>
        <taxon>Eukaryota</taxon>
        <taxon>Fungi</taxon>
        <taxon>Dikarya</taxon>
        <taxon>Ascomycota</taxon>
        <taxon>Pezizomycotina</taxon>
        <taxon>Leotiomycetes</taxon>
        <taxon>Thelebolales</taxon>
        <taxon>Thelebolaceae</taxon>
        <taxon>Pseudogymnoascus</taxon>
    </lineage>
</organism>
<name>A0A177A6B9_9PEZI</name>
<dbReference type="EMBL" id="KV441399">
    <property type="protein sequence ID" value="OAF57677.1"/>
    <property type="molecule type" value="Genomic_DNA"/>
</dbReference>